<dbReference type="InterPro" id="IPR032710">
    <property type="entry name" value="NTF2-like_dom_sf"/>
</dbReference>
<accession>A0ABV3EBL2</accession>
<evidence type="ECO:0000313" key="2">
    <source>
        <dbReference type="Proteomes" id="UP001551582"/>
    </source>
</evidence>
<dbReference type="PANTHER" id="PTHR38436">
    <property type="entry name" value="POLYKETIDE CYCLASE SNOAL-LIKE DOMAIN"/>
    <property type="match status" value="1"/>
</dbReference>
<dbReference type="Pfam" id="PF07366">
    <property type="entry name" value="SnoaL"/>
    <property type="match status" value="1"/>
</dbReference>
<sequence length="144" mass="15478">MSAAGTMNNTATLHRFHSTVNSGDPEVISKAIDELVAPDLLFHAPVPMGLTGAEALKRVWEVLLKAFPDIHVAVEETISEGDRVVARNTVTGTHRGEYQGVPPTGKTVTYSEIFIFRFAGGRIAEVRGVVDVLSLLRQLGALPS</sequence>
<name>A0ABV3EBL2_9ACTN</name>
<proteinExistence type="predicted"/>
<dbReference type="PANTHER" id="PTHR38436:SF1">
    <property type="entry name" value="ESTER CYCLASE"/>
    <property type="match status" value="1"/>
</dbReference>
<gene>
    <name evidence="1" type="ORF">AB0D65_27065</name>
</gene>
<comment type="caution">
    <text evidence="1">The sequence shown here is derived from an EMBL/GenBank/DDBJ whole genome shotgun (WGS) entry which is preliminary data.</text>
</comment>
<organism evidence="1 2">
    <name type="scientific">Streptomyces griseoloalbus</name>
    <dbReference type="NCBI Taxonomy" id="67303"/>
    <lineage>
        <taxon>Bacteria</taxon>
        <taxon>Bacillati</taxon>
        <taxon>Actinomycetota</taxon>
        <taxon>Actinomycetes</taxon>
        <taxon>Kitasatosporales</taxon>
        <taxon>Streptomycetaceae</taxon>
        <taxon>Streptomyces</taxon>
    </lineage>
</organism>
<protein>
    <submittedName>
        <fullName evidence="1">Ester cyclase</fullName>
    </submittedName>
</protein>
<evidence type="ECO:0000313" key="1">
    <source>
        <dbReference type="EMBL" id="MEU9354540.1"/>
    </source>
</evidence>
<dbReference type="SUPFAM" id="SSF54427">
    <property type="entry name" value="NTF2-like"/>
    <property type="match status" value="1"/>
</dbReference>
<dbReference type="EMBL" id="JBEZLS010000022">
    <property type="protein sequence ID" value="MEU9354540.1"/>
    <property type="molecule type" value="Genomic_DNA"/>
</dbReference>
<dbReference type="InterPro" id="IPR009959">
    <property type="entry name" value="Cyclase_SnoaL-like"/>
</dbReference>
<keyword evidence="2" id="KW-1185">Reference proteome</keyword>
<dbReference type="Gene3D" id="3.10.450.50">
    <property type="match status" value="1"/>
</dbReference>
<dbReference type="Proteomes" id="UP001551582">
    <property type="component" value="Unassembled WGS sequence"/>
</dbReference>
<dbReference type="RefSeq" id="WP_359985993.1">
    <property type="nucleotide sequence ID" value="NZ_JBEZLS010000022.1"/>
</dbReference>
<reference evidence="1 2" key="1">
    <citation type="submission" date="2024-06" db="EMBL/GenBank/DDBJ databases">
        <title>The Natural Products Discovery Center: Release of the First 8490 Sequenced Strains for Exploring Actinobacteria Biosynthetic Diversity.</title>
        <authorList>
            <person name="Kalkreuter E."/>
            <person name="Kautsar S.A."/>
            <person name="Yang D."/>
            <person name="Bader C.D."/>
            <person name="Teijaro C.N."/>
            <person name="Fluegel L."/>
            <person name="Davis C.M."/>
            <person name="Simpson J.R."/>
            <person name="Lauterbach L."/>
            <person name="Steele A.D."/>
            <person name="Gui C."/>
            <person name="Meng S."/>
            <person name="Li G."/>
            <person name="Viehrig K."/>
            <person name="Ye F."/>
            <person name="Su P."/>
            <person name="Kiefer A.F."/>
            <person name="Nichols A."/>
            <person name="Cepeda A.J."/>
            <person name="Yan W."/>
            <person name="Fan B."/>
            <person name="Jiang Y."/>
            <person name="Adhikari A."/>
            <person name="Zheng C.-J."/>
            <person name="Schuster L."/>
            <person name="Cowan T.M."/>
            <person name="Smanski M.J."/>
            <person name="Chevrette M.G."/>
            <person name="De Carvalho L.P.S."/>
            <person name="Shen B."/>
        </authorList>
    </citation>
    <scope>NUCLEOTIDE SEQUENCE [LARGE SCALE GENOMIC DNA]</scope>
    <source>
        <strain evidence="1 2">NPDC048274</strain>
    </source>
</reference>